<evidence type="ECO:0000313" key="2">
    <source>
        <dbReference type="Proteomes" id="UP000182306"/>
    </source>
</evidence>
<accession>A0A1L3LNG2</accession>
<gene>
    <name evidence="1" type="ORF">SAMCFNEI73_Ch2357</name>
</gene>
<keyword evidence="2" id="KW-1185">Reference proteome</keyword>
<dbReference type="EMBL" id="CP013107">
    <property type="protein sequence ID" value="APG91637.1"/>
    <property type="molecule type" value="Genomic_DNA"/>
</dbReference>
<dbReference type="AlphaFoldDB" id="A0A1L3LNG2"/>
<evidence type="ECO:0000313" key="1">
    <source>
        <dbReference type="EMBL" id="APG91637.1"/>
    </source>
</evidence>
<protein>
    <submittedName>
        <fullName evidence="1">Uncharacterized protein</fullName>
    </submittedName>
</protein>
<organism evidence="1 2">
    <name type="scientific">Sinorhizobium americanum</name>
    <dbReference type="NCBI Taxonomy" id="194963"/>
    <lineage>
        <taxon>Bacteria</taxon>
        <taxon>Pseudomonadati</taxon>
        <taxon>Pseudomonadota</taxon>
        <taxon>Alphaproteobacteria</taxon>
        <taxon>Hyphomicrobiales</taxon>
        <taxon>Rhizobiaceae</taxon>
        <taxon>Sinorhizobium/Ensifer group</taxon>
        <taxon>Sinorhizobium</taxon>
    </lineage>
</organism>
<sequence>MATAVATGPRAIPVKATTRANASQLLRDRIKECDARRA</sequence>
<dbReference type="STRING" id="194963.SAMCFNEI73_Ch2357"/>
<dbReference type="Proteomes" id="UP000182306">
    <property type="component" value="Chromosome"/>
</dbReference>
<name>A0A1L3LNG2_9HYPH</name>
<dbReference type="KEGG" id="same:SAMCFNEI73_Ch2357"/>
<proteinExistence type="predicted"/>
<reference evidence="1 2" key="1">
    <citation type="submission" date="2015-10" db="EMBL/GenBank/DDBJ databases">
        <title>Genomic differences between typical nodule nitrogen-fixing rhizobial strains and those coming from bean seeds.</title>
        <authorList>
            <person name="Peralta H."/>
            <person name="Aguilar-Vera A."/>
            <person name="Diaz R."/>
            <person name="Mora Y."/>
            <person name="Martinez-Batallar G."/>
            <person name="Salazar E."/>
            <person name="Vargas-Lagunas C."/>
            <person name="Encarnacion S."/>
            <person name="Girard L."/>
            <person name="Mora J."/>
        </authorList>
    </citation>
    <scope>NUCLEOTIDE SEQUENCE [LARGE SCALE GENOMIC DNA]</scope>
    <source>
        <strain evidence="1 2">CFNEI 73</strain>
    </source>
</reference>